<dbReference type="InterPro" id="IPR036249">
    <property type="entry name" value="Thioredoxin-like_sf"/>
</dbReference>
<dbReference type="PANTHER" id="PTHR33558">
    <property type="entry name" value="GLUTAREDOXIN-LIKE PROTEIN C5ORF63 HOMOLOG"/>
    <property type="match status" value="1"/>
</dbReference>
<gene>
    <name evidence="2" type="primary">C5orf63</name>
</gene>
<dbReference type="KEGG" id="hmg:105850972"/>
<protein>
    <recommendedName>
        <fullName evidence="1">Glutaredoxin-like protein</fullName>
    </recommendedName>
</protein>
<keyword evidence="1" id="KW-0249">Electron transport</keyword>
<dbReference type="OrthoDB" id="429967at2759"/>
<sequence>MIKINKSSIVTQIKWHQVSYSLLRYFCSFKPLPVVTLYSKAENCSLCDEAKRELKKFEGMFVLEEIDITAAGNQTWFEKYKYEIPVIHLNGKEIMRHKVFKKVLIDALDILKNKSQL</sequence>
<accession>T2MK24</accession>
<dbReference type="PANTHER" id="PTHR33558:SF1">
    <property type="entry name" value="GLUTAREDOXIN-LIKE PROTEIN C5ORF63 HOMOLOG"/>
    <property type="match status" value="1"/>
</dbReference>
<evidence type="ECO:0000313" key="2">
    <source>
        <dbReference type="EMBL" id="CDG72257.1"/>
    </source>
</evidence>
<dbReference type="OMA" id="WYERYQF"/>
<evidence type="ECO:0000256" key="1">
    <source>
        <dbReference type="RuleBase" id="RU363082"/>
    </source>
</evidence>
<comment type="similarity">
    <text evidence="1">Belongs to the glutaredoxin family.</text>
</comment>
<dbReference type="AlphaFoldDB" id="T2MK24"/>
<organism evidence="2">
    <name type="scientific">Hydra vulgaris</name>
    <name type="common">Hydra</name>
    <name type="synonym">Hydra attenuata</name>
    <dbReference type="NCBI Taxonomy" id="6087"/>
    <lineage>
        <taxon>Eukaryota</taxon>
        <taxon>Metazoa</taxon>
        <taxon>Cnidaria</taxon>
        <taxon>Hydrozoa</taxon>
        <taxon>Hydroidolina</taxon>
        <taxon>Anthoathecata</taxon>
        <taxon>Aplanulata</taxon>
        <taxon>Hydridae</taxon>
        <taxon>Hydra</taxon>
    </lineage>
</organism>
<keyword evidence="1" id="KW-0813">Transport</keyword>
<dbReference type="InterPro" id="IPR008554">
    <property type="entry name" value="Glutaredoxin-like"/>
</dbReference>
<reference evidence="2" key="1">
    <citation type="journal article" date="2013" name="Genome Biol. Evol.">
        <title>Punctuated emergences of genetic and phenotypic innovations in eumetazoan, bilaterian, euteleostome, and hominidae ancestors.</title>
        <authorList>
            <person name="Wenger Y."/>
            <person name="Galliot B."/>
        </authorList>
    </citation>
    <scope>NUCLEOTIDE SEQUENCE</scope>
    <source>
        <tissue evidence="2">Whole animals</tissue>
    </source>
</reference>
<dbReference type="InterPro" id="IPR052565">
    <property type="entry name" value="Glutaredoxin-like_YDR286C"/>
</dbReference>
<feature type="non-terminal residue" evidence="2">
    <location>
        <position position="1"/>
    </location>
</feature>
<dbReference type="SUPFAM" id="SSF52833">
    <property type="entry name" value="Thioredoxin-like"/>
    <property type="match status" value="1"/>
</dbReference>
<dbReference type="EMBL" id="HAAD01006025">
    <property type="protein sequence ID" value="CDG72257.1"/>
    <property type="molecule type" value="mRNA"/>
</dbReference>
<dbReference type="Pfam" id="PF05768">
    <property type="entry name" value="Glrx-like"/>
    <property type="match status" value="1"/>
</dbReference>
<name>T2MK24_HYDVU</name>
<proteinExistence type="evidence at transcript level"/>
<dbReference type="Gene3D" id="3.40.30.10">
    <property type="entry name" value="Glutaredoxin"/>
    <property type="match status" value="1"/>
</dbReference>